<evidence type="ECO:0000313" key="6">
    <source>
        <dbReference type="EMBL" id="AEK58178.1"/>
    </source>
</evidence>
<name>F9ZND5_ACICS</name>
<accession>F9ZND5</accession>
<keyword evidence="3" id="KW-0021">Allosteric enzyme</keyword>
<dbReference type="PANTHER" id="PTHR42655">
    <property type="entry name" value="GLYCOGEN PHOSPHORYLASE"/>
    <property type="match status" value="1"/>
</dbReference>
<dbReference type="SUPFAM" id="SSF53756">
    <property type="entry name" value="UDP-Glycosyltransferase/glycogen phosphorylase"/>
    <property type="match status" value="1"/>
</dbReference>
<dbReference type="KEGG" id="acu:Atc_1529"/>
<gene>
    <name evidence="6" type="ordered locus">Atc_1529</name>
</gene>
<evidence type="ECO:0000256" key="4">
    <source>
        <dbReference type="PIRSR" id="PIRSR000460-1"/>
    </source>
</evidence>
<comment type="catalytic activity">
    <reaction evidence="1">
        <text>[(1-&gt;4)-alpha-D-glucosyl](n) + phosphate = [(1-&gt;4)-alpha-D-glucosyl](n-1) + alpha-D-glucose 1-phosphate</text>
        <dbReference type="Rhea" id="RHEA:41732"/>
        <dbReference type="Rhea" id="RHEA-COMP:9584"/>
        <dbReference type="Rhea" id="RHEA-COMP:9586"/>
        <dbReference type="ChEBI" id="CHEBI:15444"/>
        <dbReference type="ChEBI" id="CHEBI:43474"/>
        <dbReference type="ChEBI" id="CHEBI:58601"/>
        <dbReference type="EC" id="2.4.1.1"/>
    </reaction>
</comment>
<dbReference type="Gene3D" id="3.40.50.2000">
    <property type="entry name" value="Glycogen Phosphorylase B"/>
    <property type="match status" value="3"/>
</dbReference>
<dbReference type="HOGENOM" id="CLU_015112_0_0_6"/>
<organism evidence="6 7">
    <name type="scientific">Acidithiobacillus caldus (strain SM-1)</name>
    <dbReference type="NCBI Taxonomy" id="990288"/>
    <lineage>
        <taxon>Bacteria</taxon>
        <taxon>Pseudomonadati</taxon>
        <taxon>Pseudomonadota</taxon>
        <taxon>Acidithiobacillia</taxon>
        <taxon>Acidithiobacillales</taxon>
        <taxon>Acidithiobacillaceae</taxon>
        <taxon>Acidithiobacillus</taxon>
    </lineage>
</organism>
<dbReference type="InterPro" id="IPR011834">
    <property type="entry name" value="Agluc_phsphrylas"/>
</dbReference>
<feature type="modified residue" description="N6-(pyridoxal phosphate)lysine" evidence="4">
    <location>
        <position position="607"/>
    </location>
</feature>
<dbReference type="GO" id="GO:0008184">
    <property type="term" value="F:glycogen phosphorylase activity"/>
    <property type="evidence" value="ECO:0007669"/>
    <property type="project" value="InterPro"/>
</dbReference>
<dbReference type="InterPro" id="IPR024517">
    <property type="entry name" value="Glycogen_phosphorylase_DUF3417"/>
</dbReference>
<dbReference type="InterPro" id="IPR000811">
    <property type="entry name" value="Glyco_trans_35"/>
</dbReference>
<dbReference type="GO" id="GO:0030170">
    <property type="term" value="F:pyridoxal phosphate binding"/>
    <property type="evidence" value="ECO:0007669"/>
    <property type="project" value="InterPro"/>
</dbReference>
<keyword evidence="4" id="KW-0663">Pyridoxal phosphate</keyword>
<keyword evidence="7" id="KW-1185">Reference proteome</keyword>
<dbReference type="PIRSF" id="PIRSF000460">
    <property type="entry name" value="Pprylas_GlgP"/>
    <property type="match status" value="1"/>
</dbReference>
<dbReference type="STRING" id="990288.Atc_1529"/>
<evidence type="ECO:0000259" key="5">
    <source>
        <dbReference type="Pfam" id="PF11897"/>
    </source>
</evidence>
<dbReference type="Proteomes" id="UP000006135">
    <property type="component" value="Chromosome"/>
</dbReference>
<dbReference type="Pfam" id="PF00343">
    <property type="entry name" value="Phosphorylase"/>
    <property type="match status" value="1"/>
</dbReference>
<dbReference type="InterPro" id="IPR052182">
    <property type="entry name" value="Glycogen/Maltodextrin_Phosph"/>
</dbReference>
<evidence type="ECO:0000256" key="2">
    <source>
        <dbReference type="ARBA" id="ARBA00006047"/>
    </source>
</evidence>
<proteinExistence type="inferred from homology"/>
<protein>
    <submittedName>
        <fullName evidence="6">Glycogen phosphorylase</fullName>
    </submittedName>
</protein>
<evidence type="ECO:0000313" key="7">
    <source>
        <dbReference type="Proteomes" id="UP000006135"/>
    </source>
</evidence>
<sequence length="843" mass="95511">MFMSIAPCYLLPQLPESLAGLAELALDLRWSWSYAADAVWQKVAPELWARTRNPWLILQNISGETLQALAQDAAFLALLEGHLQRHRNELTDPGWFEQKYPKAPFQKIAYFSMEFGLSEALPIYSGGLGILAGDCLKTASDLGVPMLGIGMLWQQGYFRQSLDDCGRQLELYPYNDPTQLPVTPVRDADGEWLRLSLPFPGREVILRAWQAQVGRVTLYLLDSNDPLNSPADRGITAELYGGGAEMRLEQEICLGVGGWFLLRRLGIQPEICHLNEGHAAFAILARAYSHMRDHGTDFPCALNATRAGNVFTTHTPVSAGFDRFAPELLARYVEGAPEAFGIDVQTILALGREHPDDPHEPFNMAWLAIRGSILINGVSALHGAVSRRLFQPLFPRWPEAEVPVTHITNGVHVPSWDSAEADALWTRRCGKNRWRGDLGDLPERFQQASDAELWQLRSVARQRVIHFAREALQRQLAAAHRPAEECQAARTALDPNTLTLGFARRFTAYKRPNLLLTDPDRLYRILRNPRYPVQLLIAGKAHPRDGAGKAMIQEWTRFLRQHPDLFGRVVFIADYDMLVAGHLVQGVDLWINTPRRPWEASGTSGMKVLVNGGLNLSELDGWWAEAYTPEVGWALGDRGEHDHDPEWDRREAEELYRLLEEEIVPLFYHGRDDSGCPCGWVARMRQSMAQLSPRFSTNRMLQEYVEKLYLPAAQYLRARQQRTQTESICRWHDQLAAHWQGLRFGELHAQSRDGVLHFQVHIYLDDLEADAIEVQLFANGEGTAEPEIHAMERGEALTGAINSFTYFCDVTTQRPAEDYTPRIVPKHPLVRVPLENSRILWYR</sequence>
<dbReference type="GO" id="GO:0005975">
    <property type="term" value="P:carbohydrate metabolic process"/>
    <property type="evidence" value="ECO:0007669"/>
    <property type="project" value="InterPro"/>
</dbReference>
<dbReference type="PANTHER" id="PTHR42655:SF1">
    <property type="entry name" value="GLYCOGEN PHOSPHORYLASE"/>
    <property type="match status" value="1"/>
</dbReference>
<reference evidence="6 7" key="1">
    <citation type="journal article" date="2011" name="J. Genet. Genomics">
        <title>Unraveling the Acidithiobacillus caldus complete genome and its central metabolisms for carbon assimilation.</title>
        <authorList>
            <person name="You X.Y."/>
            <person name="Guo X."/>
            <person name="Zheng H.J."/>
            <person name="Zhang M.J."/>
            <person name="Liu L.J."/>
            <person name="Zhu Y.Q."/>
            <person name="Zhu B."/>
            <person name="Wang S.Y."/>
            <person name="Zhao G.P."/>
            <person name="Poetsch A."/>
            <person name="Jiang C.Y."/>
            <person name="Liu S.J."/>
        </authorList>
    </citation>
    <scope>NUCLEOTIDE SEQUENCE [LARGE SCALE GENOMIC DNA]</scope>
    <source>
        <strain evidence="6 7">SM-1</strain>
    </source>
</reference>
<dbReference type="EMBL" id="CP002573">
    <property type="protein sequence ID" value="AEK58178.1"/>
    <property type="molecule type" value="Genomic_DNA"/>
</dbReference>
<dbReference type="NCBIfam" id="TIGR02094">
    <property type="entry name" value="more_P_ylases"/>
    <property type="match status" value="1"/>
</dbReference>
<comment type="similarity">
    <text evidence="2">Belongs to the glycogen phosphorylase family.</text>
</comment>
<dbReference type="Pfam" id="PF11897">
    <property type="entry name" value="DUF3417"/>
    <property type="match status" value="1"/>
</dbReference>
<dbReference type="AlphaFoldDB" id="F9ZND5"/>
<evidence type="ECO:0000256" key="3">
    <source>
        <dbReference type="ARBA" id="ARBA00022533"/>
    </source>
</evidence>
<feature type="domain" description="DUF3417" evidence="5">
    <location>
        <begin position="14"/>
        <end position="121"/>
    </location>
</feature>
<evidence type="ECO:0000256" key="1">
    <source>
        <dbReference type="ARBA" id="ARBA00001275"/>
    </source>
</evidence>